<evidence type="ECO:0000313" key="4">
    <source>
        <dbReference type="Proteomes" id="UP000055019"/>
    </source>
</evidence>
<gene>
    <name evidence="3" type="ORF">AWB74_06245</name>
</gene>
<keyword evidence="1" id="KW-0472">Membrane</keyword>
<comment type="caution">
    <text evidence="3">The sequence shown here is derived from an EMBL/GenBank/DDBJ whole genome shotgun (WGS) entry which is preliminary data.</text>
</comment>
<evidence type="ECO:0000313" key="3">
    <source>
        <dbReference type="EMBL" id="SAL82366.1"/>
    </source>
</evidence>
<dbReference type="Pfam" id="PF07811">
    <property type="entry name" value="TadE"/>
    <property type="match status" value="1"/>
</dbReference>
<feature type="domain" description="TadE-like" evidence="2">
    <location>
        <begin position="27"/>
        <end position="69"/>
    </location>
</feature>
<proteinExistence type="predicted"/>
<keyword evidence="1" id="KW-1133">Transmembrane helix</keyword>
<protein>
    <submittedName>
        <fullName evidence="3">TadE-like protein</fullName>
    </submittedName>
</protein>
<reference evidence="3" key="1">
    <citation type="submission" date="2016-01" db="EMBL/GenBank/DDBJ databases">
        <authorList>
            <person name="Peeters C."/>
        </authorList>
    </citation>
    <scope>NUCLEOTIDE SEQUENCE [LARGE SCALE GENOMIC DNA]</scope>
    <source>
        <strain evidence="3">LMG 29317</strain>
    </source>
</reference>
<keyword evidence="1" id="KW-0812">Transmembrane</keyword>
<feature type="transmembrane region" description="Helical" evidence="1">
    <location>
        <begin position="33"/>
        <end position="55"/>
    </location>
</feature>
<dbReference type="RefSeq" id="WP_061150507.1">
    <property type="nucleotide sequence ID" value="NZ_FCOM02000041.1"/>
</dbReference>
<dbReference type="InterPro" id="IPR012495">
    <property type="entry name" value="TadE-like_dom"/>
</dbReference>
<dbReference type="OrthoDB" id="6165442at2"/>
<organism evidence="3 4">
    <name type="scientific">Caballeronia arvi</name>
    <dbReference type="NCBI Taxonomy" id="1777135"/>
    <lineage>
        <taxon>Bacteria</taxon>
        <taxon>Pseudomonadati</taxon>
        <taxon>Pseudomonadota</taxon>
        <taxon>Betaproteobacteria</taxon>
        <taxon>Burkholderiales</taxon>
        <taxon>Burkholderiaceae</taxon>
        <taxon>Caballeronia</taxon>
    </lineage>
</organism>
<keyword evidence="4" id="KW-1185">Reference proteome</keyword>
<dbReference type="EMBL" id="FCOM02000041">
    <property type="protein sequence ID" value="SAL82366.1"/>
    <property type="molecule type" value="Genomic_DNA"/>
</dbReference>
<evidence type="ECO:0000256" key="1">
    <source>
        <dbReference type="SAM" id="Phobius"/>
    </source>
</evidence>
<evidence type="ECO:0000259" key="2">
    <source>
        <dbReference type="Pfam" id="PF07811"/>
    </source>
</evidence>
<accession>A0A158KMJ9</accession>
<dbReference type="AlphaFoldDB" id="A0A158KMJ9"/>
<dbReference type="Proteomes" id="UP000055019">
    <property type="component" value="Unassembled WGS sequence"/>
</dbReference>
<name>A0A158KMJ9_9BURK</name>
<sequence>MGKHGDTKYVGGVRGRRTLRLLRSDSGSVALEFVILLPFLIMVLVGIIDGSLILYDKAAITNAARAGARAGTVLKVPPLSTSQIIAITTASAQGSLVTGGNATSPTVTVTQPNGTISGSPLQVAVSYTYQGLLLGSAFSALTDPIVLKATAVMNYE</sequence>